<protein>
    <submittedName>
        <fullName evidence="2">Spore maturation protein CgeB</fullName>
    </submittedName>
</protein>
<evidence type="ECO:0000313" key="3">
    <source>
        <dbReference type="Proteomes" id="UP000577362"/>
    </source>
</evidence>
<evidence type="ECO:0000259" key="1">
    <source>
        <dbReference type="Pfam" id="PF13524"/>
    </source>
</evidence>
<sequence length="368" mass="40766">MKVVIFGLTITSSWGNGHATLWRGLVHAMVRRGWHVVFFERDVPYYARARDLLAIDGAEIVLFDDWEAIEPVAQRHLADADVAMVTSYCPDGIAAADLVLAASRPLKLFYDLDTPATLSALQRGESLSYIGPRGLEDFDLVLSYTGGEALAALRDRLGARMARPLFGHVDPDVHRPAEPRADYRAALSYIGTYAADRQEALVELFLRPARERPQERFVIAGAQYPQDFPWTDNIFFVYHLPPGEHPAFYSSSRLTLNITRQAMARMGWCPSGRLFEAAACGVPILSDAWAGLDAFFRPGQEILVAARAEDVVSALDTDDAALRRMAAAARERVLAEHTSARRVDELEALLEEARGPSRAAPMLQTEEN</sequence>
<dbReference type="Proteomes" id="UP000577362">
    <property type="component" value="Unassembled WGS sequence"/>
</dbReference>
<evidence type="ECO:0000313" key="2">
    <source>
        <dbReference type="EMBL" id="MBB4016482.1"/>
    </source>
</evidence>
<name>A0A840BXQ2_9HYPH</name>
<dbReference type="AlphaFoldDB" id="A0A840BXQ2"/>
<keyword evidence="3" id="KW-1185">Reference proteome</keyword>
<dbReference type="RefSeq" id="WP_183316142.1">
    <property type="nucleotide sequence ID" value="NZ_JACIEN010000001.1"/>
</dbReference>
<feature type="domain" description="Spore protein YkvP/CgeB glycosyl transferase-like" evidence="1">
    <location>
        <begin position="198"/>
        <end position="347"/>
    </location>
</feature>
<dbReference type="EMBL" id="JACIEN010000001">
    <property type="protein sequence ID" value="MBB4016482.1"/>
    <property type="molecule type" value="Genomic_DNA"/>
</dbReference>
<organism evidence="2 3">
    <name type="scientific">Chelatococcus caeni</name>
    <dbReference type="NCBI Taxonomy" id="1348468"/>
    <lineage>
        <taxon>Bacteria</taxon>
        <taxon>Pseudomonadati</taxon>
        <taxon>Pseudomonadota</taxon>
        <taxon>Alphaproteobacteria</taxon>
        <taxon>Hyphomicrobiales</taxon>
        <taxon>Chelatococcaceae</taxon>
        <taxon>Chelatococcus</taxon>
    </lineage>
</organism>
<proteinExistence type="predicted"/>
<accession>A0A840BXQ2</accession>
<gene>
    <name evidence="2" type="ORF">GGR16_001488</name>
</gene>
<dbReference type="InterPro" id="IPR055259">
    <property type="entry name" value="YkvP/CgeB_Glyco_trans-like"/>
</dbReference>
<reference evidence="2 3" key="1">
    <citation type="submission" date="2020-08" db="EMBL/GenBank/DDBJ databases">
        <title>Genomic Encyclopedia of Type Strains, Phase IV (KMG-IV): sequencing the most valuable type-strain genomes for metagenomic binning, comparative biology and taxonomic classification.</title>
        <authorList>
            <person name="Goeker M."/>
        </authorList>
    </citation>
    <scope>NUCLEOTIDE SEQUENCE [LARGE SCALE GENOMIC DNA]</scope>
    <source>
        <strain evidence="2 3">DSM 103737</strain>
    </source>
</reference>
<dbReference type="SUPFAM" id="SSF53756">
    <property type="entry name" value="UDP-Glycosyltransferase/glycogen phosphorylase"/>
    <property type="match status" value="1"/>
</dbReference>
<dbReference type="Pfam" id="PF13524">
    <property type="entry name" value="Glyco_trans_1_2"/>
    <property type="match status" value="1"/>
</dbReference>
<comment type="caution">
    <text evidence="2">The sequence shown here is derived from an EMBL/GenBank/DDBJ whole genome shotgun (WGS) entry which is preliminary data.</text>
</comment>
<dbReference type="Gene3D" id="3.40.50.2000">
    <property type="entry name" value="Glycogen Phosphorylase B"/>
    <property type="match status" value="1"/>
</dbReference>